<proteinExistence type="inferred from homology"/>
<evidence type="ECO:0000259" key="10">
    <source>
        <dbReference type="Pfam" id="PF04095"/>
    </source>
</evidence>
<dbReference type="GO" id="GO:0016874">
    <property type="term" value="F:ligase activity"/>
    <property type="evidence" value="ECO:0007669"/>
    <property type="project" value="UniProtKB-KW"/>
</dbReference>
<evidence type="ECO:0000313" key="13">
    <source>
        <dbReference type="EMBL" id="OIM22089.1"/>
    </source>
</evidence>
<comment type="pathway">
    <text evidence="5">Cofactor biosynthesis; NAD(+) biosynthesis; nicotinamide D-ribonucleotide from 5-phospho-alpha-D-ribose 1-diphosphate and nicotinamide: step 1/1.</text>
</comment>
<dbReference type="AlphaFoldDB" id="A0A6N4A972"/>
<evidence type="ECO:0000256" key="4">
    <source>
        <dbReference type="ARBA" id="ARBA00022679"/>
    </source>
</evidence>
<evidence type="ECO:0000256" key="8">
    <source>
        <dbReference type="ARBA" id="ARBA00047835"/>
    </source>
</evidence>
<evidence type="ECO:0000313" key="15">
    <source>
        <dbReference type="Proteomes" id="UP000181728"/>
    </source>
</evidence>
<organism evidence="13 15">
    <name type="scientific">Oenococcus oeni</name>
    <name type="common">Leuconostoc oenos</name>
    <dbReference type="NCBI Taxonomy" id="1247"/>
    <lineage>
        <taxon>Bacteria</taxon>
        <taxon>Bacillati</taxon>
        <taxon>Bacillota</taxon>
        <taxon>Bacilli</taxon>
        <taxon>Lactobacillales</taxon>
        <taxon>Lactobacillaceae</taxon>
        <taxon>Oenococcus</taxon>
    </lineage>
</organism>
<dbReference type="EMBL" id="MLOK01000011">
    <property type="protein sequence ID" value="OIM22089.1"/>
    <property type="molecule type" value="Genomic_DNA"/>
</dbReference>
<feature type="binding site" evidence="9">
    <location>
        <begin position="292"/>
        <end position="294"/>
    </location>
    <ligand>
        <name>beta-nicotinamide D-ribonucleotide</name>
        <dbReference type="ChEBI" id="CHEBI:14649"/>
    </ligand>
</feature>
<feature type="binding site" evidence="9">
    <location>
        <position position="365"/>
    </location>
    <ligand>
        <name>beta-nicotinamide D-ribonucleotide</name>
        <dbReference type="ChEBI" id="CHEBI:14649"/>
    </ligand>
</feature>
<comment type="catalytic activity">
    <reaction evidence="8">
        <text>beta-nicotinamide D-ribonucleotide + diphosphate = 5-phospho-alpha-D-ribose 1-diphosphate + nicotinamide + H(+)</text>
        <dbReference type="Rhea" id="RHEA:16149"/>
        <dbReference type="ChEBI" id="CHEBI:14649"/>
        <dbReference type="ChEBI" id="CHEBI:15378"/>
        <dbReference type="ChEBI" id="CHEBI:17154"/>
        <dbReference type="ChEBI" id="CHEBI:33019"/>
        <dbReference type="ChEBI" id="CHEBI:58017"/>
        <dbReference type="EC" id="2.4.2.12"/>
    </reaction>
    <physiologicalReaction direction="right-to-left" evidence="8">
        <dbReference type="Rhea" id="RHEA:16151"/>
    </physiologicalReaction>
</comment>
<dbReference type="PANTHER" id="PTHR43816">
    <property type="entry name" value="NICOTINAMIDE PHOSPHORIBOSYLTRANSFERASE"/>
    <property type="match status" value="1"/>
</dbReference>
<feature type="binding site" evidence="9">
    <location>
        <position position="201"/>
    </location>
    <ligand>
        <name>beta-nicotinamide D-ribonucleotide</name>
        <dbReference type="ChEBI" id="CHEBI:14649"/>
    </ligand>
</feature>
<keyword evidence="12" id="KW-0436">Ligase</keyword>
<dbReference type="PANTHER" id="PTHR43816:SF1">
    <property type="entry name" value="NICOTINAMIDE PHOSPHORIBOSYLTRANSFERASE"/>
    <property type="match status" value="1"/>
</dbReference>
<dbReference type="PIRSF" id="PIRSF005943">
    <property type="entry name" value="NMPRT"/>
    <property type="match status" value="1"/>
</dbReference>
<dbReference type="Proteomes" id="UP001281024">
    <property type="component" value="Unassembled WGS sequence"/>
</dbReference>
<dbReference type="InterPro" id="IPR013785">
    <property type="entry name" value="Aldolase_TIM"/>
</dbReference>
<dbReference type="SUPFAM" id="SSF51690">
    <property type="entry name" value="Nicotinate/Quinolinate PRTase C-terminal domain-like"/>
    <property type="match status" value="1"/>
</dbReference>
<protein>
    <recommendedName>
        <fullName evidence="7">Nicotinamide phosphoribosyltransferase</fullName>
        <ecNumber evidence="6">2.4.2.12</ecNumber>
    </recommendedName>
</protein>
<sequence length="462" mass="51597">MKENLLLDTDAYKLTHHLQYPKGLTKLYSYAEARPGSRFNTVSWFGLQMIIADHLLGKVTNEMIDEAEEFSFLTFGNHNFFNREVWERVRDLGYLPINIMELPEGIEVPISTPLLTLESTEPWFATTLNALESVLMQVWYPTTISTNSMYIKKALLPLFEKSGSVAGLDLAVNDFGLRGASSLQSAQRGGAAHLLHFRGSDNLAADKVIADVYGLKGRALSVWATEHSVATSYGPDRGEIDYVNSQLDRAGDNDIISIVIDSYDSINFVRNVIGSKEIKNRIIKRSGRIVLRPDSGEPQEIDLQVLDILADIFGTDVNDKGYKVVNHNVGIIQGDGMNRQTIIELYRHILHQGWSADNLIVGSGGGLLQEGFDRDTERFAIKASYGELGDGHGFLIQKHPKQDPTKNSKSGRFKVIRDSSRRIKTVAIDAEGNNLLKTIYENGNFYPDSFQEILKRANISLD</sequence>
<evidence type="ECO:0000313" key="14">
    <source>
        <dbReference type="EMBL" id="VDB97178.1"/>
    </source>
</evidence>
<keyword evidence="2" id="KW-0662">Pyridine nucleotide biosynthesis</keyword>
<evidence type="ECO:0000256" key="9">
    <source>
        <dbReference type="PIRSR" id="PIRSR005943-1"/>
    </source>
</evidence>
<feature type="domain" description="Nicotinamide phosphoribosyltransferase N-terminal" evidence="11">
    <location>
        <begin position="4"/>
        <end position="99"/>
    </location>
</feature>
<feature type="binding site" evidence="9">
    <location>
        <position position="227"/>
    </location>
    <ligand>
        <name>diphosphate</name>
        <dbReference type="ChEBI" id="CHEBI:33019"/>
    </ligand>
</feature>
<dbReference type="Pfam" id="PF18127">
    <property type="entry name" value="NAMPT_N"/>
    <property type="match status" value="1"/>
</dbReference>
<keyword evidence="4 13" id="KW-0808">Transferase</keyword>
<dbReference type="InterPro" id="IPR016471">
    <property type="entry name" value="Nicotinamide_PRibTrfase"/>
</dbReference>
<dbReference type="Proteomes" id="UP000294726">
    <property type="component" value="Chromosome"/>
</dbReference>
<evidence type="ECO:0000256" key="6">
    <source>
        <dbReference type="ARBA" id="ARBA00035024"/>
    </source>
</evidence>
<comment type="similarity">
    <text evidence="1">Belongs to the NAPRTase family.</text>
</comment>
<gene>
    <name evidence="14" type="primary">NAMPT</name>
    <name evidence="13" type="ORF">ATX59_00950</name>
    <name evidence="12" type="ORF">GA838_04395</name>
    <name evidence="14" type="ORF">OENI_0182</name>
</gene>
<dbReference type="Proteomes" id="UP000181728">
    <property type="component" value="Unassembled WGS sequence"/>
</dbReference>
<reference evidence="12" key="3">
    <citation type="submission" date="2019-10" db="EMBL/GenBank/DDBJ databases">
        <title>Malate fermentation in French cider.</title>
        <authorList>
            <person name="Cousin F.J."/>
            <person name="Medina Fernandez S."/>
            <person name="Misery B."/>
            <person name="Laplace J.-M."/>
            <person name="Cretenet M."/>
        </authorList>
    </citation>
    <scope>NUCLEOTIDE SEQUENCE</scope>
    <source>
        <strain evidence="12">UCMA15129</strain>
    </source>
</reference>
<dbReference type="RefSeq" id="WP_032811587.1">
    <property type="nucleotide sequence ID" value="NZ_LR031358.1"/>
</dbReference>
<feature type="domain" description="Nicotinate/nicotinamide phosphoribosyltransferase" evidence="10">
    <location>
        <begin position="171"/>
        <end position="443"/>
    </location>
</feature>
<dbReference type="Gene3D" id="3.20.20.70">
    <property type="entry name" value="Aldolase class I"/>
    <property type="match status" value="1"/>
</dbReference>
<dbReference type="InterPro" id="IPR041525">
    <property type="entry name" value="N/Namide_PRibTrfase"/>
</dbReference>
<dbReference type="EC" id="2.4.2.12" evidence="6"/>
<dbReference type="EMBL" id="LR031358">
    <property type="protein sequence ID" value="VDB97178.1"/>
    <property type="molecule type" value="Genomic_DNA"/>
</dbReference>
<evidence type="ECO:0000256" key="5">
    <source>
        <dbReference type="ARBA" id="ARBA00035007"/>
    </source>
</evidence>
<evidence type="ECO:0000313" key="12">
    <source>
        <dbReference type="EMBL" id="MDV7715010.1"/>
    </source>
</evidence>
<evidence type="ECO:0000256" key="7">
    <source>
        <dbReference type="ARBA" id="ARBA00035036"/>
    </source>
</evidence>
<name>A0A6N4A972_OENOE</name>
<accession>A0A6N4A972</accession>
<evidence type="ECO:0000256" key="3">
    <source>
        <dbReference type="ARBA" id="ARBA00022676"/>
    </source>
</evidence>
<dbReference type="NCBIfam" id="NF006629">
    <property type="entry name" value="PRK09198.1"/>
    <property type="match status" value="1"/>
</dbReference>
<dbReference type="EMBL" id="WERV01000003">
    <property type="protein sequence ID" value="MDV7715010.1"/>
    <property type="molecule type" value="Genomic_DNA"/>
</dbReference>
<dbReference type="GO" id="GO:0047280">
    <property type="term" value="F:nicotinamide phosphoribosyltransferase activity"/>
    <property type="evidence" value="ECO:0007669"/>
    <property type="project" value="UniProtKB-EC"/>
</dbReference>
<dbReference type="InterPro" id="IPR036068">
    <property type="entry name" value="Nicotinate_pribotase-like_C"/>
</dbReference>
<feature type="binding site" evidence="9">
    <location>
        <position position="178"/>
    </location>
    <ligand>
        <name>diphosphate</name>
        <dbReference type="ChEBI" id="CHEBI:33019"/>
    </ligand>
</feature>
<reference evidence="13 15" key="1">
    <citation type="journal article" date="2016" name="BMC Genomics">
        <title>Consensus pan-genome assembly of the specialised wine bacterium Oenococcus oeni.</title>
        <authorList>
            <person name="Sternes P.R."/>
            <person name="Borneman A.R."/>
        </authorList>
    </citation>
    <scope>NUCLEOTIDE SEQUENCE [LARGE SCALE GENOMIC DNA]</scope>
    <source>
        <strain evidence="13 15">AWRIB661</strain>
    </source>
</reference>
<reference evidence="14 16" key="2">
    <citation type="submission" date="2018-08" db="EMBL/GenBank/DDBJ databases">
        <authorList>
            <person name="Lorentzen P. G. S. M."/>
        </authorList>
    </citation>
    <scope>NUCLEOTIDE SEQUENCE [LARGE SCALE GENOMIC DNA]</scope>
    <source>
        <strain evidence="14 16">CRBO_1381</strain>
    </source>
</reference>
<evidence type="ECO:0000313" key="16">
    <source>
        <dbReference type="Proteomes" id="UP000294726"/>
    </source>
</evidence>
<feature type="binding site" evidence="9">
    <location>
        <position position="374"/>
    </location>
    <ligand>
        <name>beta-nicotinamide D-ribonucleotide</name>
        <dbReference type="ChEBI" id="CHEBI:14649"/>
    </ligand>
</feature>
<dbReference type="GO" id="GO:0009435">
    <property type="term" value="P:NAD+ biosynthetic process"/>
    <property type="evidence" value="ECO:0007669"/>
    <property type="project" value="InterPro"/>
</dbReference>
<feature type="binding site" evidence="9">
    <location>
        <position position="292"/>
    </location>
    <ligand>
        <name>diphosphate</name>
        <dbReference type="ChEBI" id="CHEBI:33019"/>
    </ligand>
</feature>
<dbReference type="Pfam" id="PF04095">
    <property type="entry name" value="NAPRTase"/>
    <property type="match status" value="1"/>
</dbReference>
<evidence type="ECO:0000259" key="11">
    <source>
        <dbReference type="Pfam" id="PF18127"/>
    </source>
</evidence>
<keyword evidence="3 13" id="KW-0328">Glycosyltransferase</keyword>
<feature type="binding site" evidence="9">
    <location>
        <begin position="334"/>
        <end position="335"/>
    </location>
    <ligand>
        <name>beta-nicotinamide D-ribonucleotide</name>
        <dbReference type="ChEBI" id="CHEBI:14649"/>
    </ligand>
</feature>
<dbReference type="InterPro" id="IPR041529">
    <property type="entry name" value="DUF5598"/>
</dbReference>
<evidence type="ECO:0000256" key="1">
    <source>
        <dbReference type="ARBA" id="ARBA00010897"/>
    </source>
</evidence>
<evidence type="ECO:0000256" key="2">
    <source>
        <dbReference type="ARBA" id="ARBA00022642"/>
    </source>
</evidence>